<accession>A0AAV6YMR9</accession>
<gene>
    <name evidence="2" type="ORF">GDO81_023090</name>
</gene>
<feature type="signal peptide" evidence="1">
    <location>
        <begin position="1"/>
        <end position="23"/>
    </location>
</feature>
<feature type="chain" id="PRO_5043507436" description="Secreted protein" evidence="1">
    <location>
        <begin position="24"/>
        <end position="82"/>
    </location>
</feature>
<dbReference type="EMBL" id="WNYA01023053">
    <property type="protein sequence ID" value="KAG8538216.1"/>
    <property type="molecule type" value="Genomic_DNA"/>
</dbReference>
<comment type="caution">
    <text evidence="2">The sequence shown here is derived from an EMBL/GenBank/DDBJ whole genome shotgun (WGS) entry which is preliminary data.</text>
</comment>
<sequence length="82" mass="9420">MEMGTFLSLQAAVLLLHVVQSYALVVTHNFVTMHLISTRDFFPYCPYVWGRCVSGYDTLLSLFKGYRHSLIPYLPTQTFSLL</sequence>
<evidence type="ECO:0000313" key="2">
    <source>
        <dbReference type="EMBL" id="KAG8538216.1"/>
    </source>
</evidence>
<name>A0AAV6YMR9_ENGPU</name>
<protein>
    <recommendedName>
        <fullName evidence="4">Secreted protein</fullName>
    </recommendedName>
</protein>
<evidence type="ECO:0000256" key="1">
    <source>
        <dbReference type="SAM" id="SignalP"/>
    </source>
</evidence>
<reference evidence="2" key="1">
    <citation type="thesis" date="2020" institute="ProQuest LLC" country="789 East Eisenhower Parkway, Ann Arbor, MI, USA">
        <title>Comparative Genomics and Chromosome Evolution.</title>
        <authorList>
            <person name="Mudd A.B."/>
        </authorList>
    </citation>
    <scope>NUCLEOTIDE SEQUENCE</scope>
    <source>
        <strain evidence="2">237g6f4</strain>
        <tissue evidence="2">Blood</tissue>
    </source>
</reference>
<organism evidence="2 3">
    <name type="scientific">Engystomops pustulosus</name>
    <name type="common">Tungara frog</name>
    <name type="synonym">Physalaemus pustulosus</name>
    <dbReference type="NCBI Taxonomy" id="76066"/>
    <lineage>
        <taxon>Eukaryota</taxon>
        <taxon>Metazoa</taxon>
        <taxon>Chordata</taxon>
        <taxon>Craniata</taxon>
        <taxon>Vertebrata</taxon>
        <taxon>Euteleostomi</taxon>
        <taxon>Amphibia</taxon>
        <taxon>Batrachia</taxon>
        <taxon>Anura</taxon>
        <taxon>Neobatrachia</taxon>
        <taxon>Hyloidea</taxon>
        <taxon>Leptodactylidae</taxon>
        <taxon>Leiuperinae</taxon>
        <taxon>Engystomops</taxon>
    </lineage>
</organism>
<dbReference type="Proteomes" id="UP000824782">
    <property type="component" value="Unassembled WGS sequence"/>
</dbReference>
<evidence type="ECO:0008006" key="4">
    <source>
        <dbReference type="Google" id="ProtNLM"/>
    </source>
</evidence>
<keyword evidence="3" id="KW-1185">Reference proteome</keyword>
<proteinExistence type="predicted"/>
<dbReference type="AlphaFoldDB" id="A0AAV6YMR9"/>
<keyword evidence="1" id="KW-0732">Signal</keyword>
<evidence type="ECO:0000313" key="3">
    <source>
        <dbReference type="Proteomes" id="UP000824782"/>
    </source>
</evidence>